<keyword evidence="8" id="KW-1185">Reference proteome</keyword>
<dbReference type="Pfam" id="PF01734">
    <property type="entry name" value="Patatin"/>
    <property type="match status" value="1"/>
</dbReference>
<feature type="short sequence motif" description="GXSXG" evidence="4">
    <location>
        <begin position="48"/>
        <end position="52"/>
    </location>
</feature>
<evidence type="ECO:0000256" key="2">
    <source>
        <dbReference type="ARBA" id="ARBA00022963"/>
    </source>
</evidence>
<evidence type="ECO:0000256" key="1">
    <source>
        <dbReference type="ARBA" id="ARBA00022801"/>
    </source>
</evidence>
<feature type="short sequence motif" description="DGA/G" evidence="4">
    <location>
        <begin position="165"/>
        <end position="167"/>
    </location>
</feature>
<evidence type="ECO:0000256" key="3">
    <source>
        <dbReference type="ARBA" id="ARBA00023098"/>
    </source>
</evidence>
<accession>A0ABS7TIF6</accession>
<keyword evidence="2 4" id="KW-0442">Lipid degradation</keyword>
<evidence type="ECO:0000313" key="8">
    <source>
        <dbReference type="Proteomes" id="UP001139031"/>
    </source>
</evidence>
<feature type="active site" description="Nucleophile" evidence="4">
    <location>
        <position position="50"/>
    </location>
</feature>
<keyword evidence="5" id="KW-0472">Membrane</keyword>
<dbReference type="PROSITE" id="PS51635">
    <property type="entry name" value="PNPLA"/>
    <property type="match status" value="1"/>
</dbReference>
<keyword evidence="5" id="KW-0812">Transmembrane</keyword>
<reference evidence="7" key="1">
    <citation type="submission" date="2021-08" db="EMBL/GenBank/DDBJ databases">
        <authorList>
            <person name="Stevens D.C."/>
        </authorList>
    </citation>
    <scope>NUCLEOTIDE SEQUENCE</scope>
    <source>
        <strain evidence="7">DSM 53165</strain>
    </source>
</reference>
<sequence>MQHASNRDWLAAEPFTLALSAGFFGFFAHTGVLQALEEAGLAPRRIVGVSAGALAGGLWASGLSATELADELLRLRRVDFWDPGLPLGGLLKGGKFAAKLRSLLDARGVIRVEDCRLPFAAVVYDVVSRRVRAVDRGPLGPAIQASCTVPLMFRPLRHEGRLLLDGGVADRLGLCALQPGERALHHALRSRSPWRGLTPGVPKDMFVGPGRRMLVIDDLPRVTPFRLDAGPAALKRAHTAMTGWLAARS</sequence>
<comment type="caution">
    <text evidence="4">Lacks conserved residue(s) required for the propagation of feature annotation.</text>
</comment>
<keyword evidence="5" id="KW-1133">Transmembrane helix</keyword>
<evidence type="ECO:0000256" key="5">
    <source>
        <dbReference type="SAM" id="Phobius"/>
    </source>
</evidence>
<keyword evidence="3 4" id="KW-0443">Lipid metabolism</keyword>
<dbReference type="Gene3D" id="3.40.1090.10">
    <property type="entry name" value="Cytosolic phospholipase A2 catalytic domain"/>
    <property type="match status" value="2"/>
</dbReference>
<comment type="caution">
    <text evidence="7">The sequence shown here is derived from an EMBL/GenBank/DDBJ whole genome shotgun (WGS) entry which is preliminary data.</text>
</comment>
<gene>
    <name evidence="7" type="ORF">K7C98_01965</name>
</gene>
<dbReference type="RefSeq" id="WP_224189763.1">
    <property type="nucleotide sequence ID" value="NZ_JAIRAU010000001.1"/>
</dbReference>
<feature type="transmembrane region" description="Helical" evidence="5">
    <location>
        <begin position="15"/>
        <end position="36"/>
    </location>
</feature>
<keyword evidence="1 4" id="KW-0378">Hydrolase</keyword>
<dbReference type="PANTHER" id="PTHR14226">
    <property type="entry name" value="NEUROPATHY TARGET ESTERASE/SWISS CHEESE D.MELANOGASTER"/>
    <property type="match status" value="1"/>
</dbReference>
<dbReference type="SUPFAM" id="SSF52151">
    <property type="entry name" value="FabD/lysophospholipase-like"/>
    <property type="match status" value="1"/>
</dbReference>
<dbReference type="InterPro" id="IPR016035">
    <property type="entry name" value="Acyl_Trfase/lysoPLipase"/>
</dbReference>
<dbReference type="PANTHER" id="PTHR14226:SF29">
    <property type="entry name" value="NEUROPATHY TARGET ESTERASE SWS"/>
    <property type="match status" value="1"/>
</dbReference>
<feature type="active site" description="Proton acceptor" evidence="4">
    <location>
        <position position="165"/>
    </location>
</feature>
<dbReference type="EMBL" id="JAIRAU010000001">
    <property type="protein sequence ID" value="MBZ5708004.1"/>
    <property type="molecule type" value="Genomic_DNA"/>
</dbReference>
<evidence type="ECO:0000256" key="4">
    <source>
        <dbReference type="PROSITE-ProRule" id="PRU01161"/>
    </source>
</evidence>
<dbReference type="InterPro" id="IPR002641">
    <property type="entry name" value="PNPLA_dom"/>
</dbReference>
<name>A0ABS7TIF6_9BACT</name>
<evidence type="ECO:0000313" key="7">
    <source>
        <dbReference type="EMBL" id="MBZ5708004.1"/>
    </source>
</evidence>
<feature type="domain" description="PNPLA" evidence="6">
    <location>
        <begin position="17"/>
        <end position="178"/>
    </location>
</feature>
<evidence type="ECO:0000259" key="6">
    <source>
        <dbReference type="PROSITE" id="PS51635"/>
    </source>
</evidence>
<organism evidence="7 8">
    <name type="scientific">Nannocystis pusilla</name>
    <dbReference type="NCBI Taxonomy" id="889268"/>
    <lineage>
        <taxon>Bacteria</taxon>
        <taxon>Pseudomonadati</taxon>
        <taxon>Myxococcota</taxon>
        <taxon>Polyangia</taxon>
        <taxon>Nannocystales</taxon>
        <taxon>Nannocystaceae</taxon>
        <taxon>Nannocystis</taxon>
    </lineage>
</organism>
<proteinExistence type="predicted"/>
<dbReference type="InterPro" id="IPR050301">
    <property type="entry name" value="NTE"/>
</dbReference>
<protein>
    <submittedName>
        <fullName evidence="7">Patatin-like phospholipase family protein</fullName>
    </submittedName>
</protein>
<dbReference type="Proteomes" id="UP001139031">
    <property type="component" value="Unassembled WGS sequence"/>
</dbReference>